<evidence type="ECO:0000313" key="2">
    <source>
        <dbReference type="Proteomes" id="UP000033566"/>
    </source>
</evidence>
<dbReference type="NCBIfam" id="NF033546">
    <property type="entry name" value="transpos_IS21"/>
    <property type="match status" value="1"/>
</dbReference>
<keyword evidence="2" id="KW-1185">Reference proteome</keyword>
<gene>
    <name evidence="1" type="ORF">UL81_10140</name>
</gene>
<organism evidence="1 2">
    <name type="scientific">Corynebacterium camporealensis</name>
    <dbReference type="NCBI Taxonomy" id="161896"/>
    <lineage>
        <taxon>Bacteria</taxon>
        <taxon>Bacillati</taxon>
        <taxon>Actinomycetota</taxon>
        <taxon>Actinomycetes</taxon>
        <taxon>Mycobacteriales</taxon>
        <taxon>Corynebacteriaceae</taxon>
        <taxon>Corynebacterium</taxon>
    </lineage>
</organism>
<reference evidence="1 2" key="1">
    <citation type="journal article" date="2015" name="Genome Announc.">
        <title>Complete Genome Sequence of Corynebacterium camporealensis DSM 44610, Isolated from the Milk of a Manchega Sheep with Subclinical Mastitis.</title>
        <authorList>
            <person name="Ruckert C."/>
            <person name="Albersmeier A."/>
            <person name="Winkler A."/>
            <person name="Tauch A."/>
        </authorList>
    </citation>
    <scope>NUCLEOTIDE SEQUENCE [LARGE SCALE GENOMIC DNA]</scope>
    <source>
        <strain evidence="1 2">DSM 44610</strain>
    </source>
</reference>
<dbReference type="EMBL" id="CP011311">
    <property type="protein sequence ID" value="AKE39962.1"/>
    <property type="molecule type" value="Genomic_DNA"/>
</dbReference>
<sequence>MAALECSRRDISRVRTIIRDHNIDQDRFDSLSPQWFDDVFDDGRSSRSKAYDQPDFEALARRLANNKHLTRHKLWLDYVSTDCAAGLEKYQYSQFCSHFSAFIQANDLRGVIDHEPGQELYVDWAGDKIPIVDEASGQVAFKASLFVAACPYSGLLFAVAAENEKMPAWLDCHVKALNYLGKVPAMIVPDNALTATYRPKRNQAYRAVTARYADFADFYDVYIVPARVRKPKDKAAVERAVQIGYSRILGYFDHDVFYSLDELNEAIAQRIEDINCVMVRPDGTTRRQRFDTHEAPVMRDLPHEAFTEVSWRSPKVDRNWHVCCDYQYYSVPYQLVGKVLRARLTTHTVSLFDGDQLVAEHDRLHGFRYRYSTNPAHQPNGETGTNILTRDELVKWAGSFGPNTVTVITKILDTNAAAIPRGLSLARNVLANLGRKHDKASLEPACAVVVEKKLACNFAVIKRIQSDIAPHQPAPPPPVTPPTQSAAVDLTGMEDSVFIRPDSHFDDMESED</sequence>
<dbReference type="InterPro" id="IPR012337">
    <property type="entry name" value="RNaseH-like_sf"/>
</dbReference>
<proteinExistence type="predicted"/>
<dbReference type="PANTHER" id="PTHR35004">
    <property type="entry name" value="TRANSPOSASE RV3428C-RELATED"/>
    <property type="match status" value="1"/>
</dbReference>
<accession>A0A0F6QXG4</accession>
<dbReference type="RefSeq" id="WP_236684465.1">
    <property type="nucleotide sequence ID" value="NZ_CP011311.1"/>
</dbReference>
<dbReference type="InterPro" id="IPR001584">
    <property type="entry name" value="Integrase_cat-core"/>
</dbReference>
<dbReference type="PATRIC" id="fig|161896.4.peg.1977"/>
<dbReference type="SUPFAM" id="SSF53098">
    <property type="entry name" value="Ribonuclease H-like"/>
    <property type="match status" value="1"/>
</dbReference>
<dbReference type="PROSITE" id="PS50994">
    <property type="entry name" value="INTEGRASE"/>
    <property type="match status" value="1"/>
</dbReference>
<dbReference type="Proteomes" id="UP000033566">
    <property type="component" value="Chromosome"/>
</dbReference>
<name>A0A0F6QXG4_9CORY</name>
<dbReference type="InterPro" id="IPR054353">
    <property type="entry name" value="IstA-like_C"/>
</dbReference>
<dbReference type="PANTHER" id="PTHR35004:SF8">
    <property type="entry name" value="TRANSPOSASE RV3428C-RELATED"/>
    <property type="match status" value="1"/>
</dbReference>
<dbReference type="HOGENOM" id="CLU_020626_11_0_11"/>
<dbReference type="GO" id="GO:0015074">
    <property type="term" value="P:DNA integration"/>
    <property type="evidence" value="ECO:0007669"/>
    <property type="project" value="InterPro"/>
</dbReference>
<protein>
    <submittedName>
        <fullName evidence="1">Integrase family protein</fullName>
    </submittedName>
</protein>
<dbReference type="KEGG" id="ccj:UL81_10140"/>
<dbReference type="Pfam" id="PF22483">
    <property type="entry name" value="Mu-transpos_C_2"/>
    <property type="match status" value="1"/>
</dbReference>
<evidence type="ECO:0000313" key="1">
    <source>
        <dbReference type="EMBL" id="AKE39962.1"/>
    </source>
</evidence>
<dbReference type="AlphaFoldDB" id="A0A0F6QXG4"/>